<dbReference type="InterPro" id="IPR035671">
    <property type="entry name" value="DsbD_gamma"/>
</dbReference>
<dbReference type="GeneID" id="303190303"/>
<dbReference type="Proteomes" id="UP000252479">
    <property type="component" value="Unassembled WGS sequence"/>
</dbReference>
<keyword evidence="1" id="KW-0472">Membrane</keyword>
<dbReference type="Pfam" id="PF11412">
    <property type="entry name" value="DsbD_N"/>
    <property type="match status" value="1"/>
</dbReference>
<feature type="transmembrane region" description="Helical" evidence="1">
    <location>
        <begin position="382"/>
        <end position="401"/>
    </location>
</feature>
<evidence type="ECO:0000313" key="4">
    <source>
        <dbReference type="EMBL" id="RCS70784.1"/>
    </source>
</evidence>
<feature type="transmembrane region" description="Helical" evidence="1">
    <location>
        <begin position="422"/>
        <end position="448"/>
    </location>
</feature>
<feature type="transmembrane region" description="Helical" evidence="1">
    <location>
        <begin position="454"/>
        <end position="476"/>
    </location>
</feature>
<sequence>MKRFVQLVLFSASLICASQALANQQGNNPSLISISIQSESNQPAAGSTEPLAITMIPKEGWHGYWKNPGDAGFPTSFNWTLPKGVSIGEIQYPAPSQLVTSDIMNYIYHGEYALLATLVVDKSVPQGSKLPIKLGISYLVCNPQTCLPEQQTIEKTLTVGDGKVTPESQKIFNQWRQKLPKPLDAKGQFSVEDDKFTLSLPLPSSIQISKAHVYPLINNTIVNNAKQALAHNGDVLTMQTQVGEEKSDVFNGVLVLDNGISLSFEASKTQHIAFTPSQHSDDSNVSREQGSNSSTWLIGLAALLGAIVGGLLLNIMPCVFPILSLKILSLSHQGSEKQAKVGSVAYTLGAVLVCVILGGVILGLRSLGHQVGWAFQLQSPAVIAGLIVLMSAIGFNLAGLFEIGTLTSGSRLQDQKGPMGDFWTGVLAAFIATPCTGPFMATALGAALVLPIGIAFIIFAGLGFGMALPFLLVGFIPALRTRLPKPGAWMITARRILSLPMFVTVLGLVWILMRQANNDFVLLVLAATMLSTFGLWLTGLWQHSQHKGKWWPALLLTLMPFLAVVYGVPSALSTSSISQKTDLTTVVFNQEKLNELRSQGDVFVYFTADWCLTCKVNEKTSIDREEVQAALKQNNVVTMVGDWTNGDSEITAFLSQHNRSGVPLYLWYKKGVDEPIVLPQILSPSTLLGQATN</sequence>
<keyword evidence="2" id="KW-0732">Signal</keyword>
<feature type="chain" id="PRO_5017009672" evidence="2">
    <location>
        <begin position="23"/>
        <end position="693"/>
    </location>
</feature>
<dbReference type="Gene3D" id="3.40.30.10">
    <property type="entry name" value="Glutaredoxin"/>
    <property type="match status" value="1"/>
</dbReference>
<dbReference type="SUPFAM" id="SSF52833">
    <property type="entry name" value="Thioredoxin-like"/>
    <property type="match status" value="1"/>
</dbReference>
<dbReference type="AlphaFoldDB" id="A0A368LJ63"/>
<gene>
    <name evidence="4" type="ORF">CIK83_15360</name>
</gene>
<feature type="signal peptide" evidence="2">
    <location>
        <begin position="1"/>
        <end position="22"/>
    </location>
</feature>
<dbReference type="PANTHER" id="PTHR32234:SF3">
    <property type="entry name" value="SUPPRESSION OF COPPER SENSITIVITY PROTEIN"/>
    <property type="match status" value="1"/>
</dbReference>
<evidence type="ECO:0000256" key="1">
    <source>
        <dbReference type="SAM" id="Phobius"/>
    </source>
</evidence>
<dbReference type="CDD" id="cd02953">
    <property type="entry name" value="DsbDgamma"/>
    <property type="match status" value="1"/>
</dbReference>
<dbReference type="InterPro" id="IPR036249">
    <property type="entry name" value="Thioredoxin-like_sf"/>
</dbReference>
<feature type="domain" description="Thiol:disulfide interchange protein DsbD N-terminal" evidence="3">
    <location>
        <begin position="45"/>
        <end position="156"/>
    </location>
</feature>
<comment type="caution">
    <text evidence="4">The sequence shown here is derived from an EMBL/GenBank/DDBJ whole genome shotgun (WGS) entry which is preliminary data.</text>
</comment>
<keyword evidence="5" id="KW-1185">Reference proteome</keyword>
<evidence type="ECO:0000256" key="2">
    <source>
        <dbReference type="SAM" id="SignalP"/>
    </source>
</evidence>
<keyword evidence="1" id="KW-0812">Transmembrane</keyword>
<feature type="transmembrane region" description="Helical" evidence="1">
    <location>
        <begin position="520"/>
        <end position="541"/>
    </location>
</feature>
<dbReference type="EMBL" id="QPGL01000002">
    <property type="protein sequence ID" value="RCS70784.1"/>
    <property type="molecule type" value="Genomic_DNA"/>
</dbReference>
<proteinExistence type="predicted"/>
<dbReference type="PANTHER" id="PTHR32234">
    <property type="entry name" value="THIOL:DISULFIDE INTERCHANGE PROTEIN DSBD"/>
    <property type="match status" value="1"/>
</dbReference>
<organism evidence="4 5">
    <name type="scientific">Vibrio casei</name>
    <dbReference type="NCBI Taxonomy" id="673372"/>
    <lineage>
        <taxon>Bacteria</taxon>
        <taxon>Pseudomonadati</taxon>
        <taxon>Pseudomonadota</taxon>
        <taxon>Gammaproteobacteria</taxon>
        <taxon>Vibrionales</taxon>
        <taxon>Vibrionaceae</taxon>
        <taxon>Vibrio</taxon>
    </lineage>
</organism>
<feature type="transmembrane region" description="Helical" evidence="1">
    <location>
        <begin position="344"/>
        <end position="362"/>
    </location>
</feature>
<protein>
    <submittedName>
        <fullName evidence="4">Thiol:disulfide interchange protein</fullName>
    </submittedName>
</protein>
<feature type="transmembrane region" description="Helical" evidence="1">
    <location>
        <begin position="496"/>
        <end position="514"/>
    </location>
</feature>
<name>A0A368LJ63_9VIBR</name>
<dbReference type="OrthoDB" id="9811036at2"/>
<dbReference type="RefSeq" id="WP_086959799.1">
    <property type="nucleotide sequence ID" value="NZ_AP018681.1"/>
</dbReference>
<accession>A0A368LJ63</accession>
<evidence type="ECO:0000313" key="5">
    <source>
        <dbReference type="Proteomes" id="UP000252479"/>
    </source>
</evidence>
<feature type="transmembrane region" description="Helical" evidence="1">
    <location>
        <begin position="296"/>
        <end position="323"/>
    </location>
</feature>
<reference evidence="4 5" key="1">
    <citation type="journal article" date="2017" name="Elife">
        <title>Extensive horizontal gene transfer in cheese-associated bacteria.</title>
        <authorList>
            <person name="Bonham K.S."/>
            <person name="Wolfe B.E."/>
            <person name="Dutton R.J."/>
        </authorList>
    </citation>
    <scope>NUCLEOTIDE SEQUENCE [LARGE SCALE GENOMIC DNA]</scope>
    <source>
        <strain evidence="4 5">JB196</strain>
    </source>
</reference>
<dbReference type="GO" id="GO:0015035">
    <property type="term" value="F:protein-disulfide reductase activity"/>
    <property type="evidence" value="ECO:0007669"/>
    <property type="project" value="TreeGrafter"/>
</dbReference>
<evidence type="ECO:0000259" key="3">
    <source>
        <dbReference type="Pfam" id="PF11412"/>
    </source>
</evidence>
<dbReference type="Pfam" id="PF13899">
    <property type="entry name" value="Thioredoxin_7"/>
    <property type="match status" value="1"/>
</dbReference>
<dbReference type="GO" id="GO:0045454">
    <property type="term" value="P:cell redox homeostasis"/>
    <property type="evidence" value="ECO:0007669"/>
    <property type="project" value="TreeGrafter"/>
</dbReference>
<keyword evidence="1" id="KW-1133">Transmembrane helix</keyword>
<dbReference type="InterPro" id="IPR028250">
    <property type="entry name" value="DsbDN"/>
</dbReference>
<feature type="transmembrane region" description="Helical" evidence="1">
    <location>
        <begin position="553"/>
        <end position="572"/>
    </location>
</feature>